<sequence>MSVLFANAAANQRTTSGHLLEFKAGRSALEQGSTPATRKVVSDKAKGTIFIKQSQDQLMHFCWKNRESGNVEIDLIVFPGDTEFIPVKECKDGRVFILKFKSGGDRRIFWMQEPKPDKDDEICKKVNDLLNNPPALRSTGGRSTTEKSSAFGNLANFSGALGNGEDMGAFSNMDQNQLMQLLSLMNSGGAADALLPQLSLNANAAARESPSATPPPRTAQNAAASKAPAQAIDANQAIQLSQLRDILSSIPATSSRQQRNVVELSEVLAAKNVRDSALANKDRLISHLPDQEEKTEQELKETLTAPQFRQAVDTFGHALQTGQLGPALQHFNVGEAAVNAANSGDLLAFSKKLTEVEQKTGGKSTDDVNAQINAEAKAEESTESAIQEPKPKRGKKDDDDDNMGLD</sequence>
<dbReference type="FunFam" id="2.30.29.70:FF:000001">
    <property type="entry name" value="Proteasomal ubiquitin receptor ADRM1"/>
    <property type="match status" value="1"/>
</dbReference>
<dbReference type="GO" id="GO:0005634">
    <property type="term" value="C:nucleus"/>
    <property type="evidence" value="ECO:0007669"/>
    <property type="project" value="UniProtKB-SubCell"/>
</dbReference>
<feature type="compositionally biased region" description="Low complexity" evidence="9">
    <location>
        <begin position="219"/>
        <end position="228"/>
    </location>
</feature>
<dbReference type="AlphaFoldDB" id="A0A914DT43"/>
<dbReference type="Proteomes" id="UP000887540">
    <property type="component" value="Unplaced"/>
</dbReference>
<dbReference type="Pfam" id="PF04683">
    <property type="entry name" value="Rpn13_ADRM1_Pru"/>
    <property type="match status" value="1"/>
</dbReference>
<evidence type="ECO:0000313" key="12">
    <source>
        <dbReference type="Proteomes" id="UP000887540"/>
    </source>
</evidence>
<dbReference type="InterPro" id="IPR032368">
    <property type="entry name" value="RPN13_DEUBAD"/>
</dbReference>
<dbReference type="GO" id="GO:0005737">
    <property type="term" value="C:cytoplasm"/>
    <property type="evidence" value="ECO:0007669"/>
    <property type="project" value="UniProtKB-SubCell"/>
</dbReference>
<evidence type="ECO:0000259" key="10">
    <source>
        <dbReference type="PROSITE" id="PS51916"/>
    </source>
</evidence>
<evidence type="ECO:0000256" key="5">
    <source>
        <dbReference type="ARBA" id="ARBA00022942"/>
    </source>
</evidence>
<dbReference type="InterPro" id="IPR038108">
    <property type="entry name" value="RPN13_DEUBAD_sf"/>
</dbReference>
<feature type="domain" description="Pru" evidence="11">
    <location>
        <begin position="14"/>
        <end position="133"/>
    </location>
</feature>
<comment type="similarity">
    <text evidence="3">Belongs to the ADRM1 family.</text>
</comment>
<evidence type="ECO:0000256" key="2">
    <source>
        <dbReference type="ARBA" id="ARBA00004496"/>
    </source>
</evidence>
<dbReference type="GO" id="GO:0008541">
    <property type="term" value="C:proteasome regulatory particle, lid subcomplex"/>
    <property type="evidence" value="ECO:0007669"/>
    <property type="project" value="TreeGrafter"/>
</dbReference>
<dbReference type="InterPro" id="IPR044868">
    <property type="entry name" value="Rpn13/ADRM1_Pru"/>
</dbReference>
<comment type="subcellular location">
    <subcellularLocation>
        <location evidence="2">Cytoplasm</location>
    </subcellularLocation>
    <subcellularLocation>
        <location evidence="1">Nucleus</location>
    </subcellularLocation>
</comment>
<dbReference type="PANTHER" id="PTHR12225:SF0">
    <property type="entry name" value="PROTEASOMAL UBIQUITIN RECEPTOR ADRM1"/>
    <property type="match status" value="1"/>
</dbReference>
<evidence type="ECO:0000256" key="8">
    <source>
        <dbReference type="ARBA" id="ARBA00070663"/>
    </source>
</evidence>
<feature type="region of interest" description="Disordered" evidence="9">
    <location>
        <begin position="205"/>
        <end position="228"/>
    </location>
</feature>
<dbReference type="PROSITE" id="PS51916">
    <property type="entry name" value="DEUBAD"/>
    <property type="match status" value="1"/>
</dbReference>
<evidence type="ECO:0000313" key="13">
    <source>
        <dbReference type="WBParaSite" id="ACRNAN_scaffold357.g14475.t1"/>
    </source>
</evidence>
<dbReference type="Pfam" id="PF16550">
    <property type="entry name" value="RPN13_C"/>
    <property type="match status" value="1"/>
</dbReference>
<dbReference type="Gene3D" id="2.30.29.70">
    <property type="entry name" value="Proteasomal ubiquitin receptor Rpn13/ADRM1"/>
    <property type="match status" value="1"/>
</dbReference>
<organism evidence="12 13">
    <name type="scientific">Acrobeloides nanus</name>
    <dbReference type="NCBI Taxonomy" id="290746"/>
    <lineage>
        <taxon>Eukaryota</taxon>
        <taxon>Metazoa</taxon>
        <taxon>Ecdysozoa</taxon>
        <taxon>Nematoda</taxon>
        <taxon>Chromadorea</taxon>
        <taxon>Rhabditida</taxon>
        <taxon>Tylenchina</taxon>
        <taxon>Cephalobomorpha</taxon>
        <taxon>Cephaloboidea</taxon>
        <taxon>Cephalobidae</taxon>
        <taxon>Acrobeloides</taxon>
    </lineage>
</organism>
<dbReference type="CDD" id="cd13314">
    <property type="entry name" value="PH_Rpn13"/>
    <property type="match status" value="1"/>
</dbReference>
<dbReference type="Gene3D" id="1.10.2020.20">
    <property type="match status" value="1"/>
</dbReference>
<feature type="domain" description="DEUBAD" evidence="10">
    <location>
        <begin position="255"/>
        <end position="363"/>
    </location>
</feature>
<name>A0A914DT43_9BILA</name>
<keyword evidence="5" id="KW-0647">Proteasome</keyword>
<evidence type="ECO:0000259" key="11">
    <source>
        <dbReference type="PROSITE" id="PS51917"/>
    </source>
</evidence>
<dbReference type="PROSITE" id="PS51917">
    <property type="entry name" value="PRU"/>
    <property type="match status" value="1"/>
</dbReference>
<keyword evidence="6" id="KW-0539">Nucleus</keyword>
<dbReference type="GO" id="GO:0070628">
    <property type="term" value="F:proteasome binding"/>
    <property type="evidence" value="ECO:0007669"/>
    <property type="project" value="TreeGrafter"/>
</dbReference>
<dbReference type="GO" id="GO:0061133">
    <property type="term" value="F:endopeptidase activator activity"/>
    <property type="evidence" value="ECO:0007669"/>
    <property type="project" value="TreeGrafter"/>
</dbReference>
<protein>
    <recommendedName>
        <fullName evidence="8">Proteasomal ubiquitin receptor ADRM1 homolog</fullName>
    </recommendedName>
</protein>
<dbReference type="InterPro" id="IPR038633">
    <property type="entry name" value="Rpn13/ADRM1_Pru_sf"/>
</dbReference>
<evidence type="ECO:0000256" key="3">
    <source>
        <dbReference type="ARBA" id="ARBA00009216"/>
    </source>
</evidence>
<reference evidence="13" key="1">
    <citation type="submission" date="2022-11" db="UniProtKB">
        <authorList>
            <consortium name="WormBaseParasite"/>
        </authorList>
    </citation>
    <scope>IDENTIFICATION</scope>
</reference>
<feature type="region of interest" description="Disordered" evidence="9">
    <location>
        <begin position="374"/>
        <end position="406"/>
    </location>
</feature>
<dbReference type="InterPro" id="IPR044867">
    <property type="entry name" value="DEUBAD_dom"/>
</dbReference>
<accession>A0A914DT43</accession>
<dbReference type="WBParaSite" id="ACRNAN_scaffold357.g14475.t1">
    <property type="protein sequence ID" value="ACRNAN_scaffold357.g14475.t1"/>
    <property type="gene ID" value="ACRNAN_scaffold357.g14475"/>
</dbReference>
<keyword evidence="12" id="KW-1185">Reference proteome</keyword>
<evidence type="ECO:0000256" key="1">
    <source>
        <dbReference type="ARBA" id="ARBA00004123"/>
    </source>
</evidence>
<keyword evidence="4" id="KW-0963">Cytoplasm</keyword>
<proteinExistence type="inferred from homology"/>
<dbReference type="PANTHER" id="PTHR12225">
    <property type="entry name" value="ADHESION REGULATING MOLECULE 1 110 KDA CELL MEMBRANE GLYCOPROTEIN"/>
    <property type="match status" value="1"/>
</dbReference>
<comment type="function">
    <text evidence="7">May function as a proteasomal ubiquitin receptor. May promote the deubiquitinating activity associated with the 26S proteasome.</text>
</comment>
<dbReference type="InterPro" id="IPR006773">
    <property type="entry name" value="Rpn13/ADRM1"/>
</dbReference>
<evidence type="ECO:0000256" key="6">
    <source>
        <dbReference type="ARBA" id="ARBA00023242"/>
    </source>
</evidence>
<evidence type="ECO:0000256" key="9">
    <source>
        <dbReference type="SAM" id="MobiDB-lite"/>
    </source>
</evidence>
<evidence type="ECO:0000256" key="7">
    <source>
        <dbReference type="ARBA" id="ARBA00054744"/>
    </source>
</evidence>
<evidence type="ECO:0000256" key="4">
    <source>
        <dbReference type="ARBA" id="ARBA00022490"/>
    </source>
</evidence>